<sequence>MKPHKRLCTEKTIVMVSCQVNLCLFHQNALVMDDAYSPPATAVPGPHDAHRSGLVEKVPVKDSSEET</sequence>
<feature type="region of interest" description="Disordered" evidence="1">
    <location>
        <begin position="38"/>
        <end position="67"/>
    </location>
</feature>
<feature type="compositionally biased region" description="Basic and acidic residues" evidence="1">
    <location>
        <begin position="47"/>
        <end position="67"/>
    </location>
</feature>
<gene>
    <name evidence="2" type="ORF">PXEA_LOCUS26829</name>
</gene>
<keyword evidence="3" id="KW-1185">Reference proteome</keyword>
<evidence type="ECO:0000256" key="1">
    <source>
        <dbReference type="SAM" id="MobiDB-lite"/>
    </source>
</evidence>
<evidence type="ECO:0000313" key="3">
    <source>
        <dbReference type="Proteomes" id="UP000784294"/>
    </source>
</evidence>
<name>A0A448XCA6_9PLAT</name>
<dbReference type="AlphaFoldDB" id="A0A448XCA6"/>
<evidence type="ECO:0000313" key="2">
    <source>
        <dbReference type="EMBL" id="VEL33389.1"/>
    </source>
</evidence>
<proteinExistence type="predicted"/>
<reference evidence="2" key="1">
    <citation type="submission" date="2018-11" db="EMBL/GenBank/DDBJ databases">
        <authorList>
            <consortium name="Pathogen Informatics"/>
        </authorList>
    </citation>
    <scope>NUCLEOTIDE SEQUENCE</scope>
</reference>
<comment type="caution">
    <text evidence="2">The sequence shown here is derived from an EMBL/GenBank/DDBJ whole genome shotgun (WGS) entry which is preliminary data.</text>
</comment>
<organism evidence="2 3">
    <name type="scientific">Protopolystoma xenopodis</name>
    <dbReference type="NCBI Taxonomy" id="117903"/>
    <lineage>
        <taxon>Eukaryota</taxon>
        <taxon>Metazoa</taxon>
        <taxon>Spiralia</taxon>
        <taxon>Lophotrochozoa</taxon>
        <taxon>Platyhelminthes</taxon>
        <taxon>Monogenea</taxon>
        <taxon>Polyopisthocotylea</taxon>
        <taxon>Polystomatidea</taxon>
        <taxon>Polystomatidae</taxon>
        <taxon>Protopolystoma</taxon>
    </lineage>
</organism>
<dbReference type="EMBL" id="CAAALY010245700">
    <property type="protein sequence ID" value="VEL33389.1"/>
    <property type="molecule type" value="Genomic_DNA"/>
</dbReference>
<protein>
    <submittedName>
        <fullName evidence="2">Uncharacterized protein</fullName>
    </submittedName>
</protein>
<dbReference type="Proteomes" id="UP000784294">
    <property type="component" value="Unassembled WGS sequence"/>
</dbReference>
<accession>A0A448XCA6</accession>